<proteinExistence type="predicted"/>
<evidence type="ECO:0000256" key="1">
    <source>
        <dbReference type="SAM" id="SignalP"/>
    </source>
</evidence>
<protein>
    <submittedName>
        <fullName evidence="2">Uncharacterized protein</fullName>
    </submittedName>
</protein>
<dbReference type="Proteomes" id="UP000605990">
    <property type="component" value="Unassembled WGS sequence"/>
</dbReference>
<keyword evidence="3" id="KW-1185">Reference proteome</keyword>
<keyword evidence="1" id="KW-0732">Signal</keyword>
<comment type="caution">
    <text evidence="2">The sequence shown here is derived from an EMBL/GenBank/DDBJ whole genome shotgun (WGS) entry which is preliminary data.</text>
</comment>
<sequence>MKKFILILFVCLTSSFVSSQDLNCKDFHIGKFEMDSEFGKIIITRTETSQVEYCKEMNYKASFDLVWKDDCTYELSNEKIQIGDKIDTNNSIKVKSKIYKIEENVFFLRVSSNIDELVIDCKIKKVN</sequence>
<feature type="chain" id="PRO_5046500792" evidence="1">
    <location>
        <begin position="20"/>
        <end position="127"/>
    </location>
</feature>
<dbReference type="EMBL" id="JACRUN010000001">
    <property type="protein sequence ID" value="MBC5833916.1"/>
    <property type="molecule type" value="Genomic_DNA"/>
</dbReference>
<accession>A0ABR7IVU3</accession>
<reference evidence="2 3" key="1">
    <citation type="submission" date="2020-08" db="EMBL/GenBank/DDBJ databases">
        <title>Description of novel Flavobacterium F-408 isolate.</title>
        <authorList>
            <person name="Saticioglu I.B."/>
            <person name="Duman M."/>
            <person name="Altun S."/>
        </authorList>
    </citation>
    <scope>NUCLEOTIDE SEQUENCE [LARGE SCALE GENOMIC DNA]</scope>
    <source>
        <strain evidence="2 3">F-408</strain>
    </source>
</reference>
<name>A0ABR7IVU3_9FLAO</name>
<evidence type="ECO:0000313" key="2">
    <source>
        <dbReference type="EMBL" id="MBC5833916.1"/>
    </source>
</evidence>
<evidence type="ECO:0000313" key="3">
    <source>
        <dbReference type="Proteomes" id="UP000605990"/>
    </source>
</evidence>
<feature type="signal peptide" evidence="1">
    <location>
        <begin position="1"/>
        <end position="19"/>
    </location>
</feature>
<dbReference type="RefSeq" id="WP_166125143.1">
    <property type="nucleotide sequence ID" value="NZ_JAANOQ010000001.1"/>
</dbReference>
<gene>
    <name evidence="2" type="ORF">H8R27_03375</name>
</gene>
<organism evidence="2 3">
    <name type="scientific">Flavobacterium bernardetii</name>
    <dbReference type="NCBI Taxonomy" id="2813823"/>
    <lineage>
        <taxon>Bacteria</taxon>
        <taxon>Pseudomonadati</taxon>
        <taxon>Bacteroidota</taxon>
        <taxon>Flavobacteriia</taxon>
        <taxon>Flavobacteriales</taxon>
        <taxon>Flavobacteriaceae</taxon>
        <taxon>Flavobacterium</taxon>
    </lineage>
</organism>